<dbReference type="Proteomes" id="UP000518266">
    <property type="component" value="Unassembled WGS sequence"/>
</dbReference>
<protein>
    <submittedName>
        <fullName evidence="1">Uncharacterized protein</fullName>
    </submittedName>
</protein>
<proteinExistence type="predicted"/>
<comment type="caution">
    <text evidence="1">The sequence shown here is derived from an EMBL/GenBank/DDBJ whole genome shotgun (WGS) entry which is preliminary data.</text>
</comment>
<accession>A0A7J5X5Q9</accession>
<evidence type="ECO:0000313" key="1">
    <source>
        <dbReference type="EMBL" id="KAF3832296.1"/>
    </source>
</evidence>
<sequence length="129" mass="14665">AETIHLRNVIREWCTFPSWPYNPVNKRLSQEEQTPPMAASLLLQGTLVFELHPNKHIAEHTGSLSSLSLGHHGSHSGPKLPEAAGLVHRPRPEPQHEHILNLKTEDGDILLDYSKNLITEEVMKMWSIW</sequence>
<name>A0A7J5X5Q9_DISMA</name>
<dbReference type="AlphaFoldDB" id="A0A7J5X5Q9"/>
<feature type="non-terminal residue" evidence="1">
    <location>
        <position position="129"/>
    </location>
</feature>
<gene>
    <name evidence="1" type="ORF">F7725_025961</name>
</gene>
<keyword evidence="2" id="KW-1185">Reference proteome</keyword>
<dbReference type="EMBL" id="JAAKFY010000027">
    <property type="protein sequence ID" value="KAF3832296.1"/>
    <property type="molecule type" value="Genomic_DNA"/>
</dbReference>
<reference evidence="1 2" key="1">
    <citation type="submission" date="2020-03" db="EMBL/GenBank/DDBJ databases">
        <title>Dissostichus mawsoni Genome sequencing and assembly.</title>
        <authorList>
            <person name="Park H."/>
        </authorList>
    </citation>
    <scope>NUCLEOTIDE SEQUENCE [LARGE SCALE GENOMIC DNA]</scope>
    <source>
        <strain evidence="1">DM0001</strain>
        <tissue evidence="1">Muscle</tissue>
    </source>
</reference>
<organism evidence="1 2">
    <name type="scientific">Dissostichus mawsoni</name>
    <name type="common">Antarctic cod</name>
    <dbReference type="NCBI Taxonomy" id="36200"/>
    <lineage>
        <taxon>Eukaryota</taxon>
        <taxon>Metazoa</taxon>
        <taxon>Chordata</taxon>
        <taxon>Craniata</taxon>
        <taxon>Vertebrata</taxon>
        <taxon>Euteleostomi</taxon>
        <taxon>Actinopterygii</taxon>
        <taxon>Neopterygii</taxon>
        <taxon>Teleostei</taxon>
        <taxon>Neoteleostei</taxon>
        <taxon>Acanthomorphata</taxon>
        <taxon>Eupercaria</taxon>
        <taxon>Perciformes</taxon>
        <taxon>Notothenioidei</taxon>
        <taxon>Nototheniidae</taxon>
        <taxon>Dissostichus</taxon>
    </lineage>
</organism>
<evidence type="ECO:0000313" key="2">
    <source>
        <dbReference type="Proteomes" id="UP000518266"/>
    </source>
</evidence>